<dbReference type="PANTHER" id="PTHR11686">
    <property type="entry name" value="GAMMA GLUTAMYL TRANSPEPTIDASE"/>
    <property type="match status" value="1"/>
</dbReference>
<dbReference type="FunFam" id="3.60.20.40:FF:000001">
    <property type="entry name" value="Gamma-glutamyltranspeptidase 1"/>
    <property type="match status" value="1"/>
</dbReference>
<keyword evidence="8" id="KW-0325">Glycoprotein</keyword>
<dbReference type="EMBL" id="LT553855">
    <property type="protein sequence ID" value="SAM02512.1"/>
    <property type="molecule type" value="Genomic_DNA"/>
</dbReference>
<comment type="catalytic activity">
    <reaction evidence="10 13">
        <text>an N-terminal (5-L-glutamyl)-[peptide] + an alpha-amino acid = 5-L-glutamyl amino acid + an N-terminal L-alpha-aminoacyl-[peptide]</text>
        <dbReference type="Rhea" id="RHEA:23904"/>
        <dbReference type="Rhea" id="RHEA-COMP:9780"/>
        <dbReference type="Rhea" id="RHEA-COMP:9795"/>
        <dbReference type="ChEBI" id="CHEBI:77644"/>
        <dbReference type="ChEBI" id="CHEBI:78597"/>
        <dbReference type="ChEBI" id="CHEBI:78599"/>
        <dbReference type="ChEBI" id="CHEBI:78608"/>
        <dbReference type="EC" id="2.3.2.2"/>
    </reaction>
</comment>
<keyword evidence="6 13" id="KW-0808">Transferase</keyword>
<evidence type="ECO:0000313" key="15">
    <source>
        <dbReference type="EMBL" id="SAM02512.1"/>
    </source>
</evidence>
<dbReference type="NCBIfam" id="TIGR00066">
    <property type="entry name" value="g_glut_trans"/>
    <property type="match status" value="1"/>
</dbReference>
<dbReference type="InterPro" id="IPR000101">
    <property type="entry name" value="GGT_peptidase"/>
</dbReference>
<feature type="binding site" evidence="12">
    <location>
        <begin position="504"/>
        <end position="506"/>
    </location>
    <ligand>
        <name>L-glutamate</name>
        <dbReference type="ChEBI" id="CHEBI:29985"/>
    </ligand>
</feature>
<evidence type="ECO:0000256" key="2">
    <source>
        <dbReference type="ARBA" id="ARBA00001089"/>
    </source>
</evidence>
<comment type="function">
    <text evidence="13">Cleaves the gamma-glutamyl peptide bond of glutathione and glutathione conjugates.</text>
</comment>
<evidence type="ECO:0000256" key="13">
    <source>
        <dbReference type="RuleBase" id="RU368068"/>
    </source>
</evidence>
<dbReference type="PANTHER" id="PTHR11686:SF9">
    <property type="entry name" value="RE13973P"/>
    <property type="match status" value="1"/>
</dbReference>
<dbReference type="InterPro" id="IPR043137">
    <property type="entry name" value="GGT_ssub_C"/>
</dbReference>
<keyword evidence="14" id="KW-1133">Transmembrane helix</keyword>
<dbReference type="Gene3D" id="1.10.246.130">
    <property type="match status" value="1"/>
</dbReference>
<dbReference type="EC" id="3.4.19.13" evidence="13"/>
<keyword evidence="14" id="KW-0812">Transmembrane</keyword>
<comment type="catalytic activity">
    <reaction evidence="1 13">
        <text>an S-substituted glutathione + H2O = an S-substituted L-cysteinylglycine + L-glutamate</text>
        <dbReference type="Rhea" id="RHEA:59468"/>
        <dbReference type="ChEBI" id="CHEBI:15377"/>
        <dbReference type="ChEBI" id="CHEBI:29985"/>
        <dbReference type="ChEBI" id="CHEBI:90779"/>
        <dbReference type="ChEBI" id="CHEBI:143103"/>
        <dbReference type="EC" id="3.4.19.13"/>
    </reaction>
</comment>
<evidence type="ECO:0000256" key="12">
    <source>
        <dbReference type="PIRSR" id="PIRSR600101-2"/>
    </source>
</evidence>
<organism evidence="15">
    <name type="scientific">Absidia glauca</name>
    <name type="common">Pin mould</name>
    <dbReference type="NCBI Taxonomy" id="4829"/>
    <lineage>
        <taxon>Eukaryota</taxon>
        <taxon>Fungi</taxon>
        <taxon>Fungi incertae sedis</taxon>
        <taxon>Mucoromycota</taxon>
        <taxon>Mucoromycotina</taxon>
        <taxon>Mucoromycetes</taxon>
        <taxon>Mucorales</taxon>
        <taxon>Cunninghamellaceae</taxon>
        <taxon>Absidia</taxon>
    </lineage>
</organism>
<dbReference type="UniPathway" id="UPA00204"/>
<evidence type="ECO:0000256" key="5">
    <source>
        <dbReference type="ARBA" id="ARBA00022670"/>
    </source>
</evidence>
<proteinExistence type="inferred from homology"/>
<dbReference type="InParanoid" id="A0A168PJK8"/>
<dbReference type="Pfam" id="PF01019">
    <property type="entry name" value="G_glu_transpept"/>
    <property type="match status" value="1"/>
</dbReference>
<comment type="similarity">
    <text evidence="4">Belongs to the gamma-glutamyltransferase family.</text>
</comment>
<feature type="binding site" evidence="12">
    <location>
        <position position="216"/>
    </location>
    <ligand>
        <name>L-glutamate</name>
        <dbReference type="ChEBI" id="CHEBI:29985"/>
    </ligand>
</feature>
<dbReference type="PRINTS" id="PR01210">
    <property type="entry name" value="GGTRANSPTASE"/>
</dbReference>
<dbReference type="OMA" id="APACTTH"/>
<accession>A0A168PJK8</accession>
<comment type="pathway">
    <text evidence="3 13">Sulfur metabolism; glutathione metabolism.</text>
</comment>
<evidence type="ECO:0000256" key="11">
    <source>
        <dbReference type="PIRSR" id="PIRSR600101-1"/>
    </source>
</evidence>
<reference evidence="15" key="1">
    <citation type="submission" date="2016-04" db="EMBL/GenBank/DDBJ databases">
        <authorList>
            <person name="Evans L.H."/>
            <person name="Alamgir A."/>
            <person name="Owens N."/>
            <person name="Weber N.D."/>
            <person name="Virtaneva K."/>
            <person name="Barbian K."/>
            <person name="Babar A."/>
            <person name="Rosenke K."/>
        </authorList>
    </citation>
    <scope>NUCLEOTIDE SEQUENCE [LARGE SCALE GENOMIC DNA]</scope>
    <source>
        <strain evidence="15">CBS 101.48</strain>
    </source>
</reference>
<gene>
    <name evidence="15" type="primary">ABSGL_08305.1 scaffold 9741</name>
</gene>
<evidence type="ECO:0000256" key="14">
    <source>
        <dbReference type="SAM" id="Phobius"/>
    </source>
</evidence>
<dbReference type="InterPro" id="IPR029055">
    <property type="entry name" value="Ntn_hydrolases_N"/>
</dbReference>
<keyword evidence="9 13" id="KW-0012">Acyltransferase</keyword>
<name>A0A168PJK8_ABSGL</name>
<feature type="active site" description="Nucleophile" evidence="11">
    <location>
        <position position="486"/>
    </location>
</feature>
<protein>
    <recommendedName>
        <fullName evidence="13">Glutathione hydrolase</fullName>
        <ecNumber evidence="13">2.3.2.2</ecNumber>
        <ecNumber evidence="13">3.4.19.13</ecNumber>
    </recommendedName>
    <alternativeName>
        <fullName evidence="13">Gamma-glutamyltransferase</fullName>
    </alternativeName>
    <alternativeName>
        <fullName evidence="13">Gamma-glutamyltranspeptidase</fullName>
    </alternativeName>
</protein>
<dbReference type="AlphaFoldDB" id="A0A168PJK8"/>
<dbReference type="GO" id="GO:0036374">
    <property type="term" value="F:glutathione hydrolase activity"/>
    <property type="evidence" value="ECO:0007669"/>
    <property type="project" value="UniProtKB-UniRule"/>
</dbReference>
<feature type="binding site" evidence="12">
    <location>
        <begin position="556"/>
        <end position="557"/>
    </location>
    <ligand>
        <name>L-glutamate</name>
        <dbReference type="ChEBI" id="CHEBI:29985"/>
    </ligand>
</feature>
<evidence type="ECO:0000256" key="6">
    <source>
        <dbReference type="ARBA" id="ARBA00022679"/>
    </source>
</evidence>
<dbReference type="GO" id="GO:0103068">
    <property type="term" value="F:leukotriene C4 gamma-glutamyl transferase activity"/>
    <property type="evidence" value="ECO:0007669"/>
    <property type="project" value="UniProtKB-EC"/>
</dbReference>
<keyword evidence="14" id="KW-0472">Membrane</keyword>
<evidence type="ECO:0000256" key="10">
    <source>
        <dbReference type="ARBA" id="ARBA00047417"/>
    </source>
</evidence>
<dbReference type="OrthoDB" id="1081007at2759"/>
<feature type="binding site" evidence="12">
    <location>
        <position position="528"/>
    </location>
    <ligand>
        <name>L-glutamate</name>
        <dbReference type="ChEBI" id="CHEBI:29985"/>
    </ligand>
</feature>
<dbReference type="FunFam" id="1.10.246.130:FF:000005">
    <property type="entry name" value="Gamma-glutamyltranspeptidase 1, putative"/>
    <property type="match status" value="1"/>
</dbReference>
<keyword evidence="7 13" id="KW-0378">Hydrolase</keyword>
<sequence length="676" mass="74419">MIYSKASKSDHRGDLNEKGYPGVRYDLSKSQLPFYYPHHKGYGRSQRRFCNRYLGMERYLVLAGVSLLLFFLWFSLTYTSPTLKIYNRKASLGDPLATLNTSHLGQQLPFQGRAMKGTHGGVAVEAQECADVGTGSKWTVYLAVGSVLKQGGTAVDAAIASALCIGVLHGFATGKCILSVMYYTNSTLSPFVPGIGGGGFMLVRTHNGTYEFIDFRDQAPQGSYQDMFVENPALTNSGGLSIGIPGDIRGFELAHKRHGALPWAQLFPPAIKLARHGFRTTQYLYEKLVLCESWILKSPEFKPIYAPTGNIAQTGDILKRPALANTLEAIAKGGADAYYTGPIAESIVRAIQNAGGIITMQDLRDYRPKIRPTINTYYHGKKVTTASAPTSGPVLISMLNILERYNLATLGRIGLNIHRLVETMKFGYAFRTELADPDFQPHLKDRHEEIISKEWASRVRAKISDTDTHPPAYYGPKYEGVENHGTMHMSVVDENDGVVAMTTTLNHLFGSQVMDPVSGVIFNNGMDDFSIPGTPNFFGYKPSMQNYVAPGKRSQSSITPVIVESDGRFFMALGGSGGSQIPSAVVSVLTNVLDYNMELYEAVATPRIHHQLMPNTVGIETTVPINVTNALKERRHELYYLDRNINLSGVQTVRRLDDGTVHAVSEPRKYALASAY</sequence>
<dbReference type="FunCoup" id="A0A168PJK8">
    <property type="interactions" value="126"/>
</dbReference>
<feature type="transmembrane region" description="Helical" evidence="14">
    <location>
        <begin position="59"/>
        <end position="78"/>
    </location>
</feature>
<evidence type="ECO:0000313" key="16">
    <source>
        <dbReference type="Proteomes" id="UP000078561"/>
    </source>
</evidence>
<dbReference type="GO" id="GO:0006508">
    <property type="term" value="P:proteolysis"/>
    <property type="evidence" value="ECO:0007669"/>
    <property type="project" value="UniProtKB-KW"/>
</dbReference>
<evidence type="ECO:0000256" key="1">
    <source>
        <dbReference type="ARBA" id="ARBA00001049"/>
    </source>
</evidence>
<dbReference type="InterPro" id="IPR043138">
    <property type="entry name" value="GGT_lsub"/>
</dbReference>
<comment type="catalytic activity">
    <reaction evidence="2 13">
        <text>glutathione + H2O = L-cysteinylglycine + L-glutamate</text>
        <dbReference type="Rhea" id="RHEA:28807"/>
        <dbReference type="ChEBI" id="CHEBI:15377"/>
        <dbReference type="ChEBI" id="CHEBI:29985"/>
        <dbReference type="ChEBI" id="CHEBI:57925"/>
        <dbReference type="ChEBI" id="CHEBI:61694"/>
        <dbReference type="EC" id="3.4.19.13"/>
    </reaction>
</comment>
<dbReference type="GO" id="GO:0005886">
    <property type="term" value="C:plasma membrane"/>
    <property type="evidence" value="ECO:0007669"/>
    <property type="project" value="TreeGrafter"/>
</dbReference>
<feature type="binding site" evidence="12">
    <location>
        <position position="578"/>
    </location>
    <ligand>
        <name>L-glutamate</name>
        <dbReference type="ChEBI" id="CHEBI:29985"/>
    </ligand>
</feature>
<dbReference type="EC" id="2.3.2.2" evidence="13"/>
<dbReference type="Proteomes" id="UP000078561">
    <property type="component" value="Unassembled WGS sequence"/>
</dbReference>
<evidence type="ECO:0000256" key="3">
    <source>
        <dbReference type="ARBA" id="ARBA00005115"/>
    </source>
</evidence>
<dbReference type="SUPFAM" id="SSF56235">
    <property type="entry name" value="N-terminal nucleophile aminohydrolases (Ntn hydrolases)"/>
    <property type="match status" value="1"/>
</dbReference>
<evidence type="ECO:0000256" key="4">
    <source>
        <dbReference type="ARBA" id="ARBA00009381"/>
    </source>
</evidence>
<dbReference type="STRING" id="4829.A0A168PJK8"/>
<evidence type="ECO:0000256" key="8">
    <source>
        <dbReference type="ARBA" id="ARBA00023180"/>
    </source>
</evidence>
<evidence type="ECO:0000256" key="7">
    <source>
        <dbReference type="ARBA" id="ARBA00022801"/>
    </source>
</evidence>
<evidence type="ECO:0000256" key="9">
    <source>
        <dbReference type="ARBA" id="ARBA00023315"/>
    </source>
</evidence>
<dbReference type="GO" id="GO:0006751">
    <property type="term" value="P:glutathione catabolic process"/>
    <property type="evidence" value="ECO:0007669"/>
    <property type="project" value="UniProtKB-UniRule"/>
</dbReference>
<keyword evidence="16" id="KW-1185">Reference proteome</keyword>
<keyword evidence="5" id="KW-0645">Protease</keyword>
<dbReference type="Gene3D" id="3.60.20.40">
    <property type="match status" value="1"/>
</dbReference>